<dbReference type="RefSeq" id="WP_344231067.1">
    <property type="nucleotide sequence ID" value="NZ_BAAALH010000003.1"/>
</dbReference>
<dbReference type="Gene3D" id="3.40.50.850">
    <property type="entry name" value="Isochorismatase-like"/>
    <property type="match status" value="1"/>
</dbReference>
<comment type="caution">
    <text evidence="3">The sequence shown here is derived from an EMBL/GenBank/DDBJ whole genome shotgun (WGS) entry which is preliminary data.</text>
</comment>
<evidence type="ECO:0000259" key="2">
    <source>
        <dbReference type="Pfam" id="PF00857"/>
    </source>
</evidence>
<dbReference type="Proteomes" id="UP001595965">
    <property type="component" value="Unassembled WGS sequence"/>
</dbReference>
<dbReference type="InterPro" id="IPR036380">
    <property type="entry name" value="Isochorismatase-like_sf"/>
</dbReference>
<evidence type="ECO:0000256" key="1">
    <source>
        <dbReference type="ARBA" id="ARBA00022801"/>
    </source>
</evidence>
<evidence type="ECO:0000313" key="4">
    <source>
        <dbReference type="Proteomes" id="UP001595965"/>
    </source>
</evidence>
<evidence type="ECO:0000313" key="3">
    <source>
        <dbReference type="EMBL" id="MFC4431009.1"/>
    </source>
</evidence>
<dbReference type="InterPro" id="IPR000868">
    <property type="entry name" value="Isochorismatase-like_dom"/>
</dbReference>
<feature type="domain" description="Isochorismatase-like" evidence="2">
    <location>
        <begin position="7"/>
        <end position="184"/>
    </location>
</feature>
<dbReference type="SUPFAM" id="SSF52499">
    <property type="entry name" value="Isochorismatase-like hydrolases"/>
    <property type="match status" value="1"/>
</dbReference>
<dbReference type="EMBL" id="JBHSEN010000003">
    <property type="protein sequence ID" value="MFC4431009.1"/>
    <property type="molecule type" value="Genomic_DNA"/>
</dbReference>
<keyword evidence="4" id="KW-1185">Reference proteome</keyword>
<keyword evidence="1" id="KW-0378">Hydrolase</keyword>
<name>A0ABV8Y1J0_9MICC</name>
<dbReference type="PANTHER" id="PTHR43540:SF6">
    <property type="entry name" value="ISOCHORISMATASE-LIKE DOMAIN-CONTAINING PROTEIN"/>
    <property type="match status" value="1"/>
</dbReference>
<protein>
    <submittedName>
        <fullName evidence="3">Isochorismatase family protein</fullName>
    </submittedName>
</protein>
<dbReference type="Pfam" id="PF00857">
    <property type="entry name" value="Isochorismatase"/>
    <property type="match status" value="1"/>
</dbReference>
<reference evidence="4" key="1">
    <citation type="journal article" date="2019" name="Int. J. Syst. Evol. Microbiol.">
        <title>The Global Catalogue of Microorganisms (GCM) 10K type strain sequencing project: providing services to taxonomists for standard genome sequencing and annotation.</title>
        <authorList>
            <consortium name="The Broad Institute Genomics Platform"/>
            <consortium name="The Broad Institute Genome Sequencing Center for Infectious Disease"/>
            <person name="Wu L."/>
            <person name="Ma J."/>
        </authorList>
    </citation>
    <scope>NUCLEOTIDE SEQUENCE [LARGE SCALE GENOMIC DNA]</scope>
    <source>
        <strain evidence="4">CGMCC 1.12125</strain>
    </source>
</reference>
<accession>A0ABV8Y1J0</accession>
<proteinExistence type="predicted"/>
<sequence length="214" mass="22233">MTTPRRALIIVDVQNDYFDADGPLAIQYPPREDSLAHIVSTINTAQQAGMPVAVVQHEYPEGAPVFAAGSEGWKIHPDVEAAVDSSAKRVTKSYASVFAGTGMTDWVRDQGVDTLTLVGYMTNNCVLGTAADAEPLDVAVEVLSDATGAVHLANAAGSVSAQQLHETLMVLLHSNFAAVATTEDWTAAVAGGTALPTSDLGSSAIQGRQAIATV</sequence>
<organism evidence="3 4">
    <name type="scientific">Citricoccus alkalitolerans</name>
    <dbReference type="NCBI Taxonomy" id="246603"/>
    <lineage>
        <taxon>Bacteria</taxon>
        <taxon>Bacillati</taxon>
        <taxon>Actinomycetota</taxon>
        <taxon>Actinomycetes</taxon>
        <taxon>Micrococcales</taxon>
        <taxon>Micrococcaceae</taxon>
        <taxon>Citricoccus</taxon>
    </lineage>
</organism>
<dbReference type="InterPro" id="IPR050272">
    <property type="entry name" value="Isochorismatase-like_hydrls"/>
</dbReference>
<dbReference type="PANTHER" id="PTHR43540">
    <property type="entry name" value="PEROXYUREIDOACRYLATE/UREIDOACRYLATE AMIDOHYDROLASE-RELATED"/>
    <property type="match status" value="1"/>
</dbReference>
<gene>
    <name evidence="3" type="ORF">ACFO0K_15170</name>
</gene>